<evidence type="ECO:0000256" key="2">
    <source>
        <dbReference type="ARBA" id="ARBA00005287"/>
    </source>
</evidence>
<dbReference type="PANTHER" id="PTHR19411:SF0">
    <property type="entry name" value="PROTEIN BUD31 HOMOLOG"/>
    <property type="match status" value="1"/>
</dbReference>
<dbReference type="GO" id="GO:0000398">
    <property type="term" value="P:mRNA splicing, via spliceosome"/>
    <property type="evidence" value="ECO:0007669"/>
    <property type="project" value="TreeGrafter"/>
</dbReference>
<name>A0A9P7V9R2_9ASCO</name>
<protein>
    <submittedName>
        <fullName evidence="4">Component of the SF3b subcomplex of the U2 snRNP</fullName>
    </submittedName>
</protein>
<dbReference type="PANTHER" id="PTHR19411">
    <property type="entry name" value="PROTEIN BUD31-RELATED"/>
    <property type="match status" value="1"/>
</dbReference>
<dbReference type="GO" id="GO:0005681">
    <property type="term" value="C:spliceosomal complex"/>
    <property type="evidence" value="ECO:0007669"/>
    <property type="project" value="TreeGrafter"/>
</dbReference>
<evidence type="ECO:0000313" key="4">
    <source>
        <dbReference type="EMBL" id="KAG7193448.1"/>
    </source>
</evidence>
<proteinExistence type="inferred from homology"/>
<gene>
    <name evidence="4" type="primary">BUD31</name>
    <name evidence="4" type="ORF">KQ657_000866</name>
</gene>
<dbReference type="Pfam" id="PF01125">
    <property type="entry name" value="BUD31"/>
    <property type="match status" value="1"/>
</dbReference>
<dbReference type="Proteomes" id="UP000790833">
    <property type="component" value="Unassembled WGS sequence"/>
</dbReference>
<dbReference type="OrthoDB" id="277109at2759"/>
<dbReference type="InterPro" id="IPR001748">
    <property type="entry name" value="BUD31"/>
</dbReference>
<dbReference type="RefSeq" id="XP_043048996.1">
    <property type="nucleotide sequence ID" value="XM_043191689.1"/>
</dbReference>
<comment type="similarity">
    <text evidence="2">Belongs to the BUD31 (G10) family.</text>
</comment>
<dbReference type="AlphaFoldDB" id="A0A9P7V9R2"/>
<dbReference type="GeneID" id="66114240"/>
<evidence type="ECO:0000313" key="5">
    <source>
        <dbReference type="Proteomes" id="UP000790833"/>
    </source>
</evidence>
<comment type="subcellular location">
    <subcellularLocation>
        <location evidence="1">Nucleus</location>
    </subcellularLocation>
</comment>
<keyword evidence="5" id="KW-1185">Reference proteome</keyword>
<organism evidence="4 5">
    <name type="scientific">Scheffersomyces spartinae</name>
    <dbReference type="NCBI Taxonomy" id="45513"/>
    <lineage>
        <taxon>Eukaryota</taxon>
        <taxon>Fungi</taxon>
        <taxon>Dikarya</taxon>
        <taxon>Ascomycota</taxon>
        <taxon>Saccharomycotina</taxon>
        <taxon>Pichiomycetes</taxon>
        <taxon>Debaryomycetaceae</taxon>
        <taxon>Scheffersomyces</taxon>
    </lineage>
</organism>
<dbReference type="PRINTS" id="PR00322">
    <property type="entry name" value="G10"/>
</dbReference>
<reference evidence="4" key="1">
    <citation type="submission" date="2021-03" db="EMBL/GenBank/DDBJ databases">
        <authorList>
            <person name="Palmer J.M."/>
        </authorList>
    </citation>
    <scope>NUCLEOTIDE SEQUENCE</scope>
    <source>
        <strain evidence="4">ARV_011</strain>
    </source>
</reference>
<dbReference type="EMBL" id="JAHMUF010000012">
    <property type="protein sequence ID" value="KAG7193448.1"/>
    <property type="molecule type" value="Genomic_DNA"/>
</dbReference>
<sequence>MARTKKPSKTPPEGYEKIKSTIDKLLLKLRQAQKESLQSKAAKEALWPIIRINHEISRYVYELYYKRELILKDLYDWLILQKYVNQDLIAKWRKQGYENLCCVQCIQKGQYTHGNTCICRVPISKRAEDKKEIECMTCGCSGCASND</sequence>
<keyword evidence="3" id="KW-0539">Nucleus</keyword>
<evidence type="ECO:0000256" key="1">
    <source>
        <dbReference type="ARBA" id="ARBA00004123"/>
    </source>
</evidence>
<comment type="caution">
    <text evidence="4">The sequence shown here is derived from an EMBL/GenBank/DDBJ whole genome shotgun (WGS) entry which is preliminary data.</text>
</comment>
<evidence type="ECO:0000256" key="3">
    <source>
        <dbReference type="ARBA" id="ARBA00023242"/>
    </source>
</evidence>
<accession>A0A9P7V9R2</accession>